<evidence type="ECO:0000313" key="3">
    <source>
        <dbReference type="EMBL" id="CAL4249387.1"/>
    </source>
</evidence>
<protein>
    <recommendedName>
        <fullName evidence="2">VWFA domain-containing protein</fullName>
    </recommendedName>
</protein>
<evidence type="ECO:0000259" key="2">
    <source>
        <dbReference type="PROSITE" id="PS50234"/>
    </source>
</evidence>
<dbReference type="AlphaFoldDB" id="A0AAV2SXG1"/>
<dbReference type="GO" id="GO:0005891">
    <property type="term" value="C:voltage-gated calcium channel complex"/>
    <property type="evidence" value="ECO:0007669"/>
    <property type="project" value="TreeGrafter"/>
</dbReference>
<dbReference type="InterPro" id="IPR002035">
    <property type="entry name" value="VWF_A"/>
</dbReference>
<feature type="non-terminal residue" evidence="3">
    <location>
        <position position="1"/>
    </location>
</feature>
<reference evidence="3 4" key="1">
    <citation type="submission" date="2024-05" db="EMBL/GenBank/DDBJ databases">
        <authorList>
            <person name="Wallberg A."/>
        </authorList>
    </citation>
    <scope>NUCLEOTIDE SEQUENCE [LARGE SCALE GENOMIC DNA]</scope>
</reference>
<evidence type="ECO:0000256" key="1">
    <source>
        <dbReference type="SAM" id="MobiDB-lite"/>
    </source>
</evidence>
<dbReference type="GO" id="GO:0005245">
    <property type="term" value="F:voltage-gated calcium channel activity"/>
    <property type="evidence" value="ECO:0007669"/>
    <property type="project" value="TreeGrafter"/>
</dbReference>
<name>A0AAV2SXG1_MEGNR</name>
<feature type="compositionally biased region" description="Basic and acidic residues" evidence="1">
    <location>
        <begin position="255"/>
        <end position="269"/>
    </location>
</feature>
<dbReference type="Proteomes" id="UP001497623">
    <property type="component" value="Unassembled WGS sequence"/>
</dbReference>
<sequence>GTSMGSDCGQSSRHRTVYEATVRPQGRNIVLLFDLGRSLNTRLLLTAKAIGHYILSTASENDHMSVLSVAGKSVSQPSDPCMRSSLVTATYDMRLIMRNFIDYMDVPDETSNHILGLSTALNLIESWSSNHSSHFSSSSSSPASVLLFYVTRGQIQSYSESEQTLKMVANKLNEMSSRVVISTVGLGMDESLLSLDNTFLTSLVQQDFRSYNAPTPKMAAKGQLLSIGSTLSVAPFLNNFYDVVEEPRHQKHFGEEWVKEKEEEKKANEKEDDDKLFENRHKKSRLIISQPYWDDDTR</sequence>
<evidence type="ECO:0000313" key="4">
    <source>
        <dbReference type="Proteomes" id="UP001497623"/>
    </source>
</evidence>
<feature type="region of interest" description="Disordered" evidence="1">
    <location>
        <begin position="255"/>
        <end position="276"/>
    </location>
</feature>
<dbReference type="EMBL" id="CAXKWB010157934">
    <property type="protein sequence ID" value="CAL4249387.1"/>
    <property type="molecule type" value="Genomic_DNA"/>
</dbReference>
<dbReference type="PANTHER" id="PTHR10166:SF66">
    <property type="entry name" value="VWFA AND CACHE DOMAIN-CONTAINING PROTEIN CG16868"/>
    <property type="match status" value="1"/>
</dbReference>
<organism evidence="3 4">
    <name type="scientific">Meganyctiphanes norvegica</name>
    <name type="common">Northern krill</name>
    <name type="synonym">Thysanopoda norvegica</name>
    <dbReference type="NCBI Taxonomy" id="48144"/>
    <lineage>
        <taxon>Eukaryota</taxon>
        <taxon>Metazoa</taxon>
        <taxon>Ecdysozoa</taxon>
        <taxon>Arthropoda</taxon>
        <taxon>Crustacea</taxon>
        <taxon>Multicrustacea</taxon>
        <taxon>Malacostraca</taxon>
        <taxon>Eumalacostraca</taxon>
        <taxon>Eucarida</taxon>
        <taxon>Euphausiacea</taxon>
        <taxon>Euphausiidae</taxon>
        <taxon>Meganyctiphanes</taxon>
    </lineage>
</organism>
<feature type="domain" description="VWFA" evidence="2">
    <location>
        <begin position="28"/>
        <end position="244"/>
    </location>
</feature>
<dbReference type="PANTHER" id="PTHR10166">
    <property type="entry name" value="VOLTAGE-DEPENDENT CALCIUM CHANNEL SUBUNIT ALPHA-2/DELTA-RELATED"/>
    <property type="match status" value="1"/>
</dbReference>
<proteinExistence type="predicted"/>
<accession>A0AAV2SXG1</accession>
<feature type="non-terminal residue" evidence="3">
    <location>
        <position position="298"/>
    </location>
</feature>
<comment type="caution">
    <text evidence="3">The sequence shown here is derived from an EMBL/GenBank/DDBJ whole genome shotgun (WGS) entry which is preliminary data.</text>
</comment>
<gene>
    <name evidence="3" type="ORF">MNOR_LOCUS41548</name>
</gene>
<dbReference type="PROSITE" id="PS50234">
    <property type="entry name" value="VWFA"/>
    <property type="match status" value="1"/>
</dbReference>
<dbReference type="InterPro" id="IPR051173">
    <property type="entry name" value="Ca_channel_alpha-2/delta"/>
</dbReference>
<keyword evidence="4" id="KW-1185">Reference proteome</keyword>